<protein>
    <submittedName>
        <fullName evidence="2">Uncharacterized protein</fullName>
    </submittedName>
</protein>
<dbReference type="AlphaFoldDB" id="A0AA37UHC5"/>
<accession>A0AA37UHC5</accession>
<dbReference type="RefSeq" id="WP_284249115.1">
    <property type="nucleotide sequence ID" value="NZ_BSUM01000001.1"/>
</dbReference>
<keyword evidence="3" id="KW-1185">Reference proteome</keyword>
<evidence type="ECO:0000256" key="1">
    <source>
        <dbReference type="SAM" id="SignalP"/>
    </source>
</evidence>
<evidence type="ECO:0000313" key="3">
    <source>
        <dbReference type="Proteomes" id="UP001157161"/>
    </source>
</evidence>
<name>A0AA37UHC5_9MICO</name>
<proteinExistence type="predicted"/>
<reference evidence="2" key="1">
    <citation type="journal article" date="2014" name="Int. J. Syst. Evol. Microbiol.">
        <title>Complete genome sequence of Corynebacterium casei LMG S-19264T (=DSM 44701T), isolated from a smear-ripened cheese.</title>
        <authorList>
            <consortium name="US DOE Joint Genome Institute (JGI-PGF)"/>
            <person name="Walter F."/>
            <person name="Albersmeier A."/>
            <person name="Kalinowski J."/>
            <person name="Ruckert C."/>
        </authorList>
    </citation>
    <scope>NUCLEOTIDE SEQUENCE</scope>
    <source>
        <strain evidence="2">NBRC 112290</strain>
    </source>
</reference>
<feature type="chain" id="PRO_5041430390" evidence="1">
    <location>
        <begin position="33"/>
        <end position="311"/>
    </location>
</feature>
<dbReference type="Proteomes" id="UP001157161">
    <property type="component" value="Unassembled WGS sequence"/>
</dbReference>
<sequence>MTIAHTRRRLGPVALVPLTAALALAAACAAPAAEPLTAAPATPANTAADIVYAAPATLIQQGDGAPMACFGLVQQSYPPQCGGPELVGLSWEDVADAETAAGVTFGSGWLLGTYDGERFTLTEPVLTDAPPGFSPSAESLAIEQSDPLCDDPYRGGRENAYPTETFPEGESLGVEGGAALSALQERADALPGYVGTFVTDGYSQMNLVLADGSDVEAAHTSLREVWAGWLCVASRDVPTQAEGVAASDALSERSDGLDLIHWGPDALEGRFTVGALLADDATLETVRSALAPWYPADRIDVTPALRPFEAP</sequence>
<organism evidence="2 3">
    <name type="scientific">Litorihabitans aurantiacus</name>
    <dbReference type="NCBI Taxonomy" id="1930061"/>
    <lineage>
        <taxon>Bacteria</taxon>
        <taxon>Bacillati</taxon>
        <taxon>Actinomycetota</taxon>
        <taxon>Actinomycetes</taxon>
        <taxon>Micrococcales</taxon>
        <taxon>Beutenbergiaceae</taxon>
        <taxon>Litorihabitans</taxon>
    </lineage>
</organism>
<evidence type="ECO:0000313" key="2">
    <source>
        <dbReference type="EMBL" id="GMA30489.1"/>
    </source>
</evidence>
<gene>
    <name evidence="2" type="ORF">GCM10025875_04810</name>
</gene>
<keyword evidence="1" id="KW-0732">Signal</keyword>
<dbReference type="EMBL" id="BSUM01000001">
    <property type="protein sequence ID" value="GMA30489.1"/>
    <property type="molecule type" value="Genomic_DNA"/>
</dbReference>
<reference evidence="2" key="2">
    <citation type="submission" date="2023-02" db="EMBL/GenBank/DDBJ databases">
        <authorList>
            <person name="Sun Q."/>
            <person name="Mori K."/>
        </authorList>
    </citation>
    <scope>NUCLEOTIDE SEQUENCE</scope>
    <source>
        <strain evidence="2">NBRC 112290</strain>
    </source>
</reference>
<feature type="signal peptide" evidence="1">
    <location>
        <begin position="1"/>
        <end position="32"/>
    </location>
</feature>
<comment type="caution">
    <text evidence="2">The sequence shown here is derived from an EMBL/GenBank/DDBJ whole genome shotgun (WGS) entry which is preliminary data.</text>
</comment>
<dbReference type="PROSITE" id="PS51257">
    <property type="entry name" value="PROKAR_LIPOPROTEIN"/>
    <property type="match status" value="1"/>
</dbReference>